<evidence type="ECO:0000256" key="6">
    <source>
        <dbReference type="RuleBase" id="RU003943"/>
    </source>
</evidence>
<dbReference type="PANTHER" id="PTHR30477">
    <property type="entry name" value="ABC-TRANSPORTER METAL-BINDING PROTEIN"/>
    <property type="match status" value="1"/>
</dbReference>
<keyword evidence="4 7" id="KW-1133">Transmembrane helix</keyword>
<dbReference type="InterPro" id="IPR037294">
    <property type="entry name" value="ABC_BtuC-like"/>
</dbReference>
<dbReference type="GO" id="GO:0043190">
    <property type="term" value="C:ATP-binding cassette (ABC) transporter complex"/>
    <property type="evidence" value="ECO:0007669"/>
    <property type="project" value="InterPro"/>
</dbReference>
<comment type="similarity">
    <text evidence="2 6">Belongs to the ABC-3 integral membrane protein family.</text>
</comment>
<dbReference type="PANTHER" id="PTHR30477:SF0">
    <property type="entry name" value="METAL TRANSPORT SYSTEM MEMBRANE PROTEIN TM_0125-RELATED"/>
    <property type="match status" value="1"/>
</dbReference>
<comment type="caution">
    <text evidence="8">The sequence shown here is derived from an EMBL/GenBank/DDBJ whole genome shotgun (WGS) entry which is preliminary data.</text>
</comment>
<evidence type="ECO:0000256" key="2">
    <source>
        <dbReference type="ARBA" id="ARBA00008034"/>
    </source>
</evidence>
<dbReference type="STRING" id="1805281.AUJ77_03575"/>
<evidence type="ECO:0000256" key="4">
    <source>
        <dbReference type="ARBA" id="ARBA00022989"/>
    </source>
</evidence>
<feature type="transmembrane region" description="Helical" evidence="7">
    <location>
        <begin position="90"/>
        <end position="109"/>
    </location>
</feature>
<dbReference type="GO" id="GO:0010043">
    <property type="term" value="P:response to zinc ion"/>
    <property type="evidence" value="ECO:0007669"/>
    <property type="project" value="TreeGrafter"/>
</dbReference>
<organism evidence="8 9">
    <name type="scientific">Candidatus Nomurabacteria bacterium CG1_02_43_90</name>
    <dbReference type="NCBI Taxonomy" id="1805281"/>
    <lineage>
        <taxon>Bacteria</taxon>
        <taxon>Candidatus Nomuraibacteriota</taxon>
    </lineage>
</organism>
<gene>
    <name evidence="8" type="ORF">AUJ77_03575</name>
</gene>
<keyword evidence="6" id="KW-0813">Transport</keyword>
<evidence type="ECO:0000256" key="5">
    <source>
        <dbReference type="ARBA" id="ARBA00023136"/>
    </source>
</evidence>
<evidence type="ECO:0000256" key="3">
    <source>
        <dbReference type="ARBA" id="ARBA00022692"/>
    </source>
</evidence>
<feature type="transmembrane region" description="Helical" evidence="7">
    <location>
        <begin position="12"/>
        <end position="33"/>
    </location>
</feature>
<reference evidence="8 9" key="1">
    <citation type="journal article" date="2016" name="Environ. Microbiol.">
        <title>Genomic resolution of a cold subsurface aquifer community provides metabolic insights for novel microbes adapted to high CO concentrations.</title>
        <authorList>
            <person name="Probst A.J."/>
            <person name="Castelle C.J."/>
            <person name="Singh A."/>
            <person name="Brown C.T."/>
            <person name="Anantharaman K."/>
            <person name="Sharon I."/>
            <person name="Hug L.A."/>
            <person name="Burstein D."/>
            <person name="Emerson J.B."/>
            <person name="Thomas B.C."/>
            <person name="Banfield J.F."/>
        </authorList>
    </citation>
    <scope>NUCLEOTIDE SEQUENCE [LARGE SCALE GENOMIC DNA]</scope>
    <source>
        <strain evidence="8">CG1_02_43_90</strain>
    </source>
</reference>
<dbReference type="Proteomes" id="UP000181992">
    <property type="component" value="Unassembled WGS sequence"/>
</dbReference>
<name>A0A1J4V7N7_9BACT</name>
<feature type="transmembrane region" description="Helical" evidence="7">
    <location>
        <begin position="175"/>
        <end position="206"/>
    </location>
</feature>
<keyword evidence="3 6" id="KW-0812">Transmembrane</keyword>
<dbReference type="GO" id="GO:0055085">
    <property type="term" value="P:transmembrane transport"/>
    <property type="evidence" value="ECO:0007669"/>
    <property type="project" value="InterPro"/>
</dbReference>
<dbReference type="Pfam" id="PF00950">
    <property type="entry name" value="ABC-3"/>
    <property type="match status" value="1"/>
</dbReference>
<evidence type="ECO:0000313" key="9">
    <source>
        <dbReference type="Proteomes" id="UP000181992"/>
    </source>
</evidence>
<feature type="transmembrane region" description="Helical" evidence="7">
    <location>
        <begin position="218"/>
        <end position="240"/>
    </location>
</feature>
<evidence type="ECO:0000256" key="7">
    <source>
        <dbReference type="SAM" id="Phobius"/>
    </source>
</evidence>
<dbReference type="Gene3D" id="1.10.3470.10">
    <property type="entry name" value="ABC transporter involved in vitamin B12 uptake, BtuC"/>
    <property type="match status" value="1"/>
</dbReference>
<comment type="subcellular location">
    <subcellularLocation>
        <location evidence="6">Cell membrane</location>
        <topology evidence="6">Multi-pass membrane protein</topology>
    </subcellularLocation>
    <subcellularLocation>
        <location evidence="1">Membrane</location>
        <topology evidence="1">Multi-pass membrane protein</topology>
    </subcellularLocation>
</comment>
<evidence type="ECO:0000313" key="8">
    <source>
        <dbReference type="EMBL" id="OIO30295.1"/>
    </source>
</evidence>
<dbReference type="EMBL" id="MNVN01000021">
    <property type="protein sequence ID" value="OIO30295.1"/>
    <property type="molecule type" value="Genomic_DNA"/>
</dbReference>
<feature type="transmembrane region" description="Helical" evidence="7">
    <location>
        <begin position="45"/>
        <end position="70"/>
    </location>
</feature>
<dbReference type="AlphaFoldDB" id="A0A1J4V7N7"/>
<feature type="transmembrane region" description="Helical" evidence="7">
    <location>
        <begin position="130"/>
        <end position="150"/>
    </location>
</feature>
<evidence type="ECO:0000256" key="1">
    <source>
        <dbReference type="ARBA" id="ARBA00004141"/>
    </source>
</evidence>
<dbReference type="SUPFAM" id="SSF81345">
    <property type="entry name" value="ABC transporter involved in vitamin B12 uptake, BtuC"/>
    <property type="match status" value="1"/>
</dbReference>
<proteinExistence type="inferred from homology"/>
<sequence length="265" mass="28220">MLDIFQYDFMVRAFEAGVAIGIVAPIIGMFLVVRRYSLLADTLAHVSFAGVAIGIFLSINPILSAIVLSVVAAFGIESLRNSGRIFGESVLALFLSGSLAVAVIILSLAKGFNANLFSYLFGSISTVSLSDLWVTLGLAVVVFLGVIIFYKELFFASFDPELAEASGLPVKRLNIMIVVLAAIAIALSIRIVGVLLIGALMVIPVVSAMQYGKGFRTTLMLSVFFSLLSVILGLFASYYFNLASGGAIVVIALIFFIASLLIVKK</sequence>
<dbReference type="InterPro" id="IPR001626">
    <property type="entry name" value="ABC_TroCD"/>
</dbReference>
<keyword evidence="5 7" id="KW-0472">Membrane</keyword>
<protein>
    <submittedName>
        <fullName evidence="8">Metal ABC transporter permease</fullName>
    </submittedName>
</protein>
<accession>A0A1J4V7N7</accession>
<feature type="transmembrane region" description="Helical" evidence="7">
    <location>
        <begin position="246"/>
        <end position="263"/>
    </location>
</feature>